<name>A0A0B2QDX2_GLYSO</name>
<keyword evidence="1" id="KW-0694">RNA-binding</keyword>
<dbReference type="InterPro" id="IPR000504">
    <property type="entry name" value="RRM_dom"/>
</dbReference>
<evidence type="ECO:0000259" key="4">
    <source>
        <dbReference type="PROSITE" id="PS51038"/>
    </source>
</evidence>
<sequence>MNVGNGGVIVLQPRKPGRVSVGQPEPFHYIYAAATKTQLHDEVLLSCCLIAFHRAHRHRQGDYTQGLQLNAIHDDPRTLKIFHSLVSSDTIRRGILIRQNMVEAGEEEVIEFKWGTRKGLGGKKKDVQFYESFTYDGVEYSLFDSVFLYKEGEPEHYIGKILKIWENSDKSKKVKILWYFRPSEILNFLEGSETLENELFLASGEGEGLVNVNPLEAISGKCNIVCISKDIRNPYPSDEEVQMAEFVFYRFFDVGMRKILDKIVVDKIAGIEVKNIFNNLDSQKVVGLVKPDLDNKEVSGNFMASNEVVALSSQKKSQPLIEKPDGKCFDTLVRENAASKSLLGEKPTCSIGVKEASKSANALHTISNKKTVPQAKVEEKRGCKDSLVKQKSFAKLSHGLIAGLEMKEITKMDDGSGKGSIEKNILMSRGDSKRDDRKDVGVPIGQIKKGLEEENASKKGKRGGFGKVSSLKKNNNGQNRRLITYDDDNNDDLKTIAPCSSKEKYKVQRAMDSCDVEELPSKKLKIDKKLAKLTSDKLRKESSMISPNVEHKLDFRPMEVTRRPNDEDRSKWFKEIPWEEKMKTAYEQGRLVLLQNLDPSLSSSEVQNIIWTGFKESCTARMIQKTAYSSPHSGQAFVIFKKSEAAESVVRKLDEGCLLMSNGRPLVASSGVPCFPKKKPIFYGHHVVDQLRMMQMQREIKDVVSTSHCSQPNNIEYDMGIEWCLLQERANKSWRMLYQQQGEELSKLKAKLKSKI</sequence>
<proteinExistence type="predicted"/>
<feature type="domain" description="BAH" evidence="4">
    <location>
        <begin position="138"/>
        <end position="263"/>
    </location>
</feature>
<feature type="region of interest" description="Disordered" evidence="2">
    <location>
        <begin position="412"/>
        <end position="487"/>
    </location>
</feature>
<dbReference type="GO" id="GO:0003682">
    <property type="term" value="F:chromatin binding"/>
    <property type="evidence" value="ECO:0007669"/>
    <property type="project" value="InterPro"/>
</dbReference>
<dbReference type="PROSITE" id="PS51038">
    <property type="entry name" value="BAH"/>
    <property type="match status" value="1"/>
</dbReference>
<dbReference type="Pfam" id="PF01426">
    <property type="entry name" value="BAH"/>
    <property type="match status" value="1"/>
</dbReference>
<dbReference type="PROSITE" id="PS50102">
    <property type="entry name" value="RRM"/>
    <property type="match status" value="1"/>
</dbReference>
<dbReference type="SUPFAM" id="SSF54928">
    <property type="entry name" value="RNA-binding domain, RBD"/>
    <property type="match status" value="1"/>
</dbReference>
<reference evidence="5" key="1">
    <citation type="submission" date="2014-07" db="EMBL/GenBank/DDBJ databases">
        <title>Identification of a novel salt tolerance gene in wild soybean by whole-genome sequencing.</title>
        <authorList>
            <person name="Lam H.-M."/>
            <person name="Qi X."/>
            <person name="Li M.-W."/>
            <person name="Liu X."/>
            <person name="Xie M."/>
            <person name="Ni M."/>
            <person name="Xu X."/>
        </authorList>
    </citation>
    <scope>NUCLEOTIDE SEQUENCE [LARGE SCALE GENOMIC DNA]</scope>
    <source>
        <tissue evidence="5">Root</tissue>
    </source>
</reference>
<dbReference type="Proteomes" id="UP000053555">
    <property type="component" value="Unassembled WGS sequence"/>
</dbReference>
<gene>
    <name evidence="5" type="ORF">glysoja_025099</name>
</gene>
<dbReference type="InterPro" id="IPR001025">
    <property type="entry name" value="BAH_dom"/>
</dbReference>
<evidence type="ECO:0000256" key="2">
    <source>
        <dbReference type="SAM" id="MobiDB-lite"/>
    </source>
</evidence>
<dbReference type="InterPro" id="IPR012677">
    <property type="entry name" value="Nucleotide-bd_a/b_plait_sf"/>
</dbReference>
<dbReference type="Gene3D" id="2.30.30.490">
    <property type="match status" value="1"/>
</dbReference>
<feature type="domain" description="RRM" evidence="3">
    <location>
        <begin position="590"/>
        <end position="673"/>
    </location>
</feature>
<evidence type="ECO:0008006" key="6">
    <source>
        <dbReference type="Google" id="ProtNLM"/>
    </source>
</evidence>
<accession>A0A0B2QDX2</accession>
<dbReference type="PANTHER" id="PTHR47073:SF2">
    <property type="entry name" value="PROTEIN ANTI-SILENCING 1"/>
    <property type="match status" value="1"/>
</dbReference>
<dbReference type="GO" id="GO:0003723">
    <property type="term" value="F:RNA binding"/>
    <property type="evidence" value="ECO:0007669"/>
    <property type="project" value="UniProtKB-UniRule"/>
</dbReference>
<protein>
    <recommendedName>
        <fullName evidence="6">Protein ANTI-SILENCING 1</fullName>
    </recommendedName>
</protein>
<dbReference type="AlphaFoldDB" id="A0A0B2QDX2"/>
<dbReference type="PANTHER" id="PTHR47073">
    <property type="entry name" value="PROTEIN ANTI-SILENCING 1"/>
    <property type="match status" value="1"/>
</dbReference>
<evidence type="ECO:0000259" key="3">
    <source>
        <dbReference type="PROSITE" id="PS50102"/>
    </source>
</evidence>
<evidence type="ECO:0000256" key="1">
    <source>
        <dbReference type="PROSITE-ProRule" id="PRU00176"/>
    </source>
</evidence>
<dbReference type="Gene3D" id="3.30.70.330">
    <property type="match status" value="1"/>
</dbReference>
<dbReference type="EMBL" id="KN659929">
    <property type="protein sequence ID" value="KHN18209.1"/>
    <property type="molecule type" value="Genomic_DNA"/>
</dbReference>
<feature type="compositionally biased region" description="Basic and acidic residues" evidence="2">
    <location>
        <begin position="430"/>
        <end position="440"/>
    </location>
</feature>
<evidence type="ECO:0000313" key="5">
    <source>
        <dbReference type="EMBL" id="KHN18209.1"/>
    </source>
</evidence>
<feature type="compositionally biased region" description="Polar residues" evidence="2">
    <location>
        <begin position="471"/>
        <end position="481"/>
    </location>
</feature>
<organism evidence="5">
    <name type="scientific">Glycine soja</name>
    <name type="common">Wild soybean</name>
    <dbReference type="NCBI Taxonomy" id="3848"/>
    <lineage>
        <taxon>Eukaryota</taxon>
        <taxon>Viridiplantae</taxon>
        <taxon>Streptophyta</taxon>
        <taxon>Embryophyta</taxon>
        <taxon>Tracheophyta</taxon>
        <taxon>Spermatophyta</taxon>
        <taxon>Magnoliopsida</taxon>
        <taxon>eudicotyledons</taxon>
        <taxon>Gunneridae</taxon>
        <taxon>Pentapetalae</taxon>
        <taxon>rosids</taxon>
        <taxon>fabids</taxon>
        <taxon>Fabales</taxon>
        <taxon>Fabaceae</taxon>
        <taxon>Papilionoideae</taxon>
        <taxon>50 kb inversion clade</taxon>
        <taxon>NPAAA clade</taxon>
        <taxon>indigoferoid/millettioid clade</taxon>
        <taxon>Phaseoleae</taxon>
        <taxon>Glycine</taxon>
        <taxon>Glycine subgen. Soja</taxon>
    </lineage>
</organism>
<dbReference type="InterPro" id="IPR043151">
    <property type="entry name" value="BAH_sf"/>
</dbReference>
<dbReference type="CDD" id="cd00590">
    <property type="entry name" value="RRM_SF"/>
    <property type="match status" value="1"/>
</dbReference>
<dbReference type="InterPro" id="IPR035979">
    <property type="entry name" value="RBD_domain_sf"/>
</dbReference>
<dbReference type="FunFam" id="2.30.30.490:FF:000017">
    <property type="entry name" value="Bromo-adjacent homology (BAH) domain-containing protein"/>
    <property type="match status" value="1"/>
</dbReference>